<dbReference type="AlphaFoldDB" id="A0ABC8QSS7"/>
<sequence>MKMNYNIMFFMLSSTLVLLCSTSAFAKTVGSPALTSTPAPAPAPDFVNLTELLTVAGPFETFLKYLESTKVIETFQNQANNTEEGITIFVPKDDAFSSLKNPTLSNLTADQLKSLCLFHALPQYYTLADFTNLSQRSPVTTLAGGQYTLNFTDVFGTVRVGTGWTNTKVSSSVHSTDPVAVYQVDKVLLPVAIFGTDIPPTPAPTPSPDIAPVADAPLAKGGSGSSATSPQPSSSFRIISLGILNHLALTIAGGLVLFL</sequence>
<feature type="chain" id="PRO_5044876388" description="FAS1 domain-containing protein" evidence="9">
    <location>
        <begin position="27"/>
        <end position="259"/>
    </location>
</feature>
<dbReference type="InterPro" id="IPR045003">
    <property type="entry name" value="FLA_A"/>
</dbReference>
<evidence type="ECO:0000313" key="11">
    <source>
        <dbReference type="EMBL" id="CAK9133393.1"/>
    </source>
</evidence>
<gene>
    <name evidence="11" type="ORF">ILEXP_LOCUS301</name>
</gene>
<comment type="caution">
    <text evidence="11">The sequence shown here is derived from an EMBL/GenBank/DDBJ whole genome shotgun (WGS) entry which is preliminary data.</text>
</comment>
<dbReference type="GO" id="GO:0098552">
    <property type="term" value="C:side of membrane"/>
    <property type="evidence" value="ECO:0007669"/>
    <property type="project" value="UniProtKB-KW"/>
</dbReference>
<feature type="signal peptide" evidence="9">
    <location>
        <begin position="1"/>
        <end position="26"/>
    </location>
</feature>
<evidence type="ECO:0000256" key="1">
    <source>
        <dbReference type="ARBA" id="ARBA00004609"/>
    </source>
</evidence>
<proteinExistence type="inferred from homology"/>
<reference evidence="11 12" key="1">
    <citation type="submission" date="2024-02" db="EMBL/GenBank/DDBJ databases">
        <authorList>
            <person name="Vignale AGUSTIN F."/>
            <person name="Sosa J E."/>
            <person name="Modenutti C."/>
        </authorList>
    </citation>
    <scope>NUCLEOTIDE SEQUENCE [LARGE SCALE GENOMIC DNA]</scope>
</reference>
<keyword evidence="4" id="KW-0325">Glycoprotein</keyword>
<dbReference type="FunFam" id="2.30.180.10:FF:000012">
    <property type="entry name" value="Fasciclin-like arabinogalactan protein 7"/>
    <property type="match status" value="1"/>
</dbReference>
<organism evidence="11 12">
    <name type="scientific">Ilex paraguariensis</name>
    <name type="common">yerba mate</name>
    <dbReference type="NCBI Taxonomy" id="185542"/>
    <lineage>
        <taxon>Eukaryota</taxon>
        <taxon>Viridiplantae</taxon>
        <taxon>Streptophyta</taxon>
        <taxon>Embryophyta</taxon>
        <taxon>Tracheophyta</taxon>
        <taxon>Spermatophyta</taxon>
        <taxon>Magnoliopsida</taxon>
        <taxon>eudicotyledons</taxon>
        <taxon>Gunneridae</taxon>
        <taxon>Pentapetalae</taxon>
        <taxon>asterids</taxon>
        <taxon>campanulids</taxon>
        <taxon>Aquifoliales</taxon>
        <taxon>Aquifoliaceae</taxon>
        <taxon>Ilex</taxon>
    </lineage>
</organism>
<dbReference type="InterPro" id="IPR036378">
    <property type="entry name" value="FAS1_dom_sf"/>
</dbReference>
<evidence type="ECO:0000259" key="10">
    <source>
        <dbReference type="PROSITE" id="PS50213"/>
    </source>
</evidence>
<keyword evidence="5 9" id="KW-0732">Signal</keyword>
<keyword evidence="4" id="KW-0449">Lipoprotein</keyword>
<dbReference type="PANTHER" id="PTHR32077">
    <property type="entry name" value="FASCICLIN-LIKE ARABINOGALACTAN PROTEIN"/>
    <property type="match status" value="1"/>
</dbReference>
<keyword evidence="3" id="KW-1003">Cell membrane</keyword>
<dbReference type="PROSITE" id="PS50213">
    <property type="entry name" value="FAS1"/>
    <property type="match status" value="1"/>
</dbReference>
<dbReference type="GO" id="GO:0005886">
    <property type="term" value="C:plasma membrane"/>
    <property type="evidence" value="ECO:0007669"/>
    <property type="project" value="UniProtKB-SubCell"/>
</dbReference>
<dbReference type="Pfam" id="PF02469">
    <property type="entry name" value="Fasciclin"/>
    <property type="match status" value="1"/>
</dbReference>
<comment type="function">
    <text evidence="7">May be a cell surface adhesion protein.</text>
</comment>
<evidence type="ECO:0000256" key="6">
    <source>
        <dbReference type="ARBA" id="ARBA00023136"/>
    </source>
</evidence>
<evidence type="ECO:0000256" key="7">
    <source>
        <dbReference type="ARBA" id="ARBA00024686"/>
    </source>
</evidence>
<feature type="domain" description="FAS1" evidence="10">
    <location>
        <begin position="46"/>
        <end position="188"/>
    </location>
</feature>
<name>A0ABC8QSS7_9AQUA</name>
<dbReference type="InterPro" id="IPR000782">
    <property type="entry name" value="FAS1_domain"/>
</dbReference>
<evidence type="ECO:0000256" key="4">
    <source>
        <dbReference type="ARBA" id="ARBA00022622"/>
    </source>
</evidence>
<feature type="region of interest" description="Disordered" evidence="8">
    <location>
        <begin position="204"/>
        <end position="233"/>
    </location>
</feature>
<dbReference type="Proteomes" id="UP001642360">
    <property type="component" value="Unassembled WGS sequence"/>
</dbReference>
<evidence type="ECO:0000256" key="5">
    <source>
        <dbReference type="ARBA" id="ARBA00022729"/>
    </source>
</evidence>
<dbReference type="SUPFAM" id="SSF82153">
    <property type="entry name" value="FAS1 domain"/>
    <property type="match status" value="1"/>
</dbReference>
<dbReference type="EMBL" id="CAUOFW020000003">
    <property type="protein sequence ID" value="CAK9133393.1"/>
    <property type="molecule type" value="Genomic_DNA"/>
</dbReference>
<dbReference type="PANTHER" id="PTHR32077:SF3">
    <property type="entry name" value="FASCICLIN-LIKE ARABINOGALACTAN PROTEIN 7"/>
    <property type="match status" value="1"/>
</dbReference>
<evidence type="ECO:0000256" key="2">
    <source>
        <dbReference type="ARBA" id="ARBA00007843"/>
    </source>
</evidence>
<keyword evidence="4" id="KW-0336">GPI-anchor</keyword>
<evidence type="ECO:0000313" key="12">
    <source>
        <dbReference type="Proteomes" id="UP001642360"/>
    </source>
</evidence>
<dbReference type="SMART" id="SM00554">
    <property type="entry name" value="FAS1"/>
    <property type="match status" value="1"/>
</dbReference>
<accession>A0ABC8QSS7</accession>
<comment type="subcellular location">
    <subcellularLocation>
        <location evidence="1">Cell membrane</location>
        <topology evidence="1">Lipid-anchor</topology>
        <topology evidence="1">GPI-anchor</topology>
    </subcellularLocation>
</comment>
<evidence type="ECO:0000256" key="9">
    <source>
        <dbReference type="SAM" id="SignalP"/>
    </source>
</evidence>
<evidence type="ECO:0000256" key="3">
    <source>
        <dbReference type="ARBA" id="ARBA00022475"/>
    </source>
</evidence>
<protein>
    <recommendedName>
        <fullName evidence="10">FAS1 domain-containing protein</fullName>
    </recommendedName>
</protein>
<keyword evidence="12" id="KW-1185">Reference proteome</keyword>
<comment type="similarity">
    <text evidence="2">Belongs to the fasciclin-like AGP family.</text>
</comment>
<keyword evidence="6" id="KW-0472">Membrane</keyword>
<dbReference type="Gene3D" id="2.30.180.10">
    <property type="entry name" value="FAS1 domain"/>
    <property type="match status" value="1"/>
</dbReference>
<evidence type="ECO:0000256" key="8">
    <source>
        <dbReference type="SAM" id="MobiDB-lite"/>
    </source>
</evidence>